<gene>
    <name evidence="3" type="ORF">EXIGLDRAFT_476512</name>
</gene>
<dbReference type="EMBL" id="KV425958">
    <property type="protein sequence ID" value="KZV95347.1"/>
    <property type="molecule type" value="Genomic_DNA"/>
</dbReference>
<dbReference type="Proteomes" id="UP000077266">
    <property type="component" value="Unassembled WGS sequence"/>
</dbReference>
<name>A0A165JUF2_EXIGL</name>
<protein>
    <recommendedName>
        <fullName evidence="2">DUF6535 domain-containing protein</fullName>
    </recommendedName>
</protein>
<keyword evidence="1" id="KW-0472">Membrane</keyword>
<proteinExistence type="predicted"/>
<keyword evidence="4" id="KW-1185">Reference proteome</keyword>
<dbReference type="InterPro" id="IPR045338">
    <property type="entry name" value="DUF6535"/>
</dbReference>
<feature type="domain" description="DUF6535" evidence="2">
    <location>
        <begin position="2"/>
        <end position="32"/>
    </location>
</feature>
<organism evidence="3 4">
    <name type="scientific">Exidia glandulosa HHB12029</name>
    <dbReference type="NCBI Taxonomy" id="1314781"/>
    <lineage>
        <taxon>Eukaryota</taxon>
        <taxon>Fungi</taxon>
        <taxon>Dikarya</taxon>
        <taxon>Basidiomycota</taxon>
        <taxon>Agaricomycotina</taxon>
        <taxon>Agaricomycetes</taxon>
        <taxon>Auriculariales</taxon>
        <taxon>Exidiaceae</taxon>
        <taxon>Exidia</taxon>
    </lineage>
</organism>
<keyword evidence="1" id="KW-0812">Transmembrane</keyword>
<evidence type="ECO:0000259" key="2">
    <source>
        <dbReference type="Pfam" id="PF20153"/>
    </source>
</evidence>
<sequence>MRWRLPALISTLPLLLHIAVFLFAAGLVLLFITLDAAIAYVLLALTTALFCFYVTSILLAAKQLDCPFSTPLLDELRILAHSLNGRRWTASFTLLQAGCCVRSIIHLARLRSLATTSVQRLAVAACSTVETAKRSIPRFFLHAIRMLNGSALGESLPSDGDWTLQRSEETLIEKLCESGWDAVALRWMLRECSDPDVHAVASMAPAALHPASATATRLRENGPFLEEMKRCLTQRTSNLCSWTKTHAAEKSRVARAFLCLSQTIIVSDPFQLYESIYDLRLVTEAIYDPRSLEVIFPSSPDPAKLVWPGPRRYLTSTGLQVLSVPDPYWIKRTTRLRLIYGLDVQKLDASDLDFIVRTISDAFEVAPHTGHKLCDTACAVNLFCQLLEDPATYHIEDFTRPERSVLITHLLLLQPRQDFPCPEALSLDATKHIWLTSDFTPWPLRDLSIFVRFLTHILTPGIALSPSEDGAIVLRTLHRILAATRILYR</sequence>
<evidence type="ECO:0000256" key="1">
    <source>
        <dbReference type="SAM" id="Phobius"/>
    </source>
</evidence>
<reference evidence="3 4" key="1">
    <citation type="journal article" date="2016" name="Mol. Biol. Evol.">
        <title>Comparative Genomics of Early-Diverging Mushroom-Forming Fungi Provides Insights into the Origins of Lignocellulose Decay Capabilities.</title>
        <authorList>
            <person name="Nagy L.G."/>
            <person name="Riley R."/>
            <person name="Tritt A."/>
            <person name="Adam C."/>
            <person name="Daum C."/>
            <person name="Floudas D."/>
            <person name="Sun H."/>
            <person name="Yadav J.S."/>
            <person name="Pangilinan J."/>
            <person name="Larsson K.H."/>
            <person name="Matsuura K."/>
            <person name="Barry K."/>
            <person name="Labutti K."/>
            <person name="Kuo R."/>
            <person name="Ohm R.A."/>
            <person name="Bhattacharya S.S."/>
            <person name="Shirouzu T."/>
            <person name="Yoshinaga Y."/>
            <person name="Martin F.M."/>
            <person name="Grigoriev I.V."/>
            <person name="Hibbett D.S."/>
        </authorList>
    </citation>
    <scope>NUCLEOTIDE SEQUENCE [LARGE SCALE GENOMIC DNA]</scope>
    <source>
        <strain evidence="3 4">HHB12029</strain>
    </source>
</reference>
<accession>A0A165JUF2</accession>
<dbReference type="AlphaFoldDB" id="A0A165JUF2"/>
<keyword evidence="1" id="KW-1133">Transmembrane helix</keyword>
<dbReference type="InParanoid" id="A0A165JUF2"/>
<evidence type="ECO:0000313" key="3">
    <source>
        <dbReference type="EMBL" id="KZV95347.1"/>
    </source>
</evidence>
<feature type="transmembrane region" description="Helical" evidence="1">
    <location>
        <begin position="12"/>
        <end position="32"/>
    </location>
</feature>
<evidence type="ECO:0000313" key="4">
    <source>
        <dbReference type="Proteomes" id="UP000077266"/>
    </source>
</evidence>
<feature type="transmembrane region" description="Helical" evidence="1">
    <location>
        <begin position="38"/>
        <end position="61"/>
    </location>
</feature>
<dbReference type="Pfam" id="PF20153">
    <property type="entry name" value="DUF6535"/>
    <property type="match status" value="1"/>
</dbReference>